<proteinExistence type="inferred from homology"/>
<feature type="active site" description="Charge relay system" evidence="5">
    <location>
        <position position="297"/>
    </location>
</feature>
<dbReference type="PROSITE" id="PS00136">
    <property type="entry name" value="SUBTILASE_ASP"/>
    <property type="match status" value="1"/>
</dbReference>
<dbReference type="InterPro" id="IPR000209">
    <property type="entry name" value="Peptidase_S8/S53_dom"/>
</dbReference>
<keyword evidence="2 5" id="KW-0645">Protease</keyword>
<evidence type="ECO:0000256" key="3">
    <source>
        <dbReference type="ARBA" id="ARBA00022801"/>
    </source>
</evidence>
<gene>
    <name evidence="8" type="ORF">GTP77_26535</name>
</gene>
<keyword evidence="4 5" id="KW-0720">Serine protease</keyword>
<evidence type="ECO:0000256" key="1">
    <source>
        <dbReference type="ARBA" id="ARBA00011073"/>
    </source>
</evidence>
<dbReference type="PANTHER" id="PTHR43806">
    <property type="entry name" value="PEPTIDASE S8"/>
    <property type="match status" value="1"/>
</dbReference>
<dbReference type="PRINTS" id="PR00723">
    <property type="entry name" value="SUBTILISIN"/>
</dbReference>
<protein>
    <submittedName>
        <fullName evidence="8">S8 family serine peptidase</fullName>
    </submittedName>
</protein>
<name>A0A7X4HHI6_9BURK</name>
<dbReference type="EMBL" id="WWCU01000047">
    <property type="protein sequence ID" value="MYN10883.1"/>
    <property type="molecule type" value="Genomic_DNA"/>
</dbReference>
<dbReference type="InterPro" id="IPR023827">
    <property type="entry name" value="Peptidase_S8_Asp-AS"/>
</dbReference>
<sequence>MTLVSGILRGTGSLRGFLKEGDIAMVAKSSRARPDVKRYVLLANRGLHSDALKLTAAAEQQFAQAMFVRVGLPAKAARPKTAMKVLHSMEDSGPKLVELSDAEALALKASNAGIKLVPEVLYHVARSPRWQIVKQSSGALAASAAAGIVIKVADAASGKPVKGAQLVAFTDFANGVGQQGTSNAKGMVTLKFTTSSKKLELLLIYGPEGYWGLCERDVKIKQGETKKLAHVDLDVPDYLDTLYGTHADNAGAGLRVGVIDTGVDGKHPDLKLAGGAAFVADESDAGGPGPAKLEGEHGTHVAGIIAARGHKPRGKKGVAPGVELYSYRVFPNAGGGASNYDILRAIEQGVQDQCDLLNLSLGAATPDEAVRDAIKSAFDQGVLCIVAAGNDGRQPVSYPAAWAESVAVSAAGKQGTFPVSSSEALDIAPPPATSSKQAFIAQFSNIGPQVDVTGPGVGIVSTLPGGAYGVMSGTSMACPAVTGAAAALLAAQPQVLAMPRDRQRATAMLAVINAAAKPLGFPKDLEGLGLLP</sequence>
<dbReference type="PANTHER" id="PTHR43806:SF11">
    <property type="entry name" value="CEREVISIN-RELATED"/>
    <property type="match status" value="1"/>
</dbReference>
<feature type="active site" description="Charge relay system" evidence="5">
    <location>
        <position position="475"/>
    </location>
</feature>
<evidence type="ECO:0000256" key="5">
    <source>
        <dbReference type="PROSITE-ProRule" id="PRU01240"/>
    </source>
</evidence>
<dbReference type="InterPro" id="IPR050131">
    <property type="entry name" value="Peptidase_S8_subtilisin-like"/>
</dbReference>
<feature type="domain" description="Peptidase S8/S53" evidence="7">
    <location>
        <begin position="251"/>
        <end position="506"/>
    </location>
</feature>
<dbReference type="GO" id="GO:0006508">
    <property type="term" value="P:proteolysis"/>
    <property type="evidence" value="ECO:0007669"/>
    <property type="project" value="UniProtKB-KW"/>
</dbReference>
<dbReference type="PROSITE" id="PS00137">
    <property type="entry name" value="SUBTILASE_HIS"/>
    <property type="match status" value="1"/>
</dbReference>
<dbReference type="PROSITE" id="PS00138">
    <property type="entry name" value="SUBTILASE_SER"/>
    <property type="match status" value="1"/>
</dbReference>
<comment type="similarity">
    <text evidence="1 5 6">Belongs to the peptidase S8 family.</text>
</comment>
<keyword evidence="9" id="KW-1185">Reference proteome</keyword>
<dbReference type="InterPro" id="IPR023828">
    <property type="entry name" value="Peptidase_S8_Ser-AS"/>
</dbReference>
<feature type="active site" description="Charge relay system" evidence="5">
    <location>
        <position position="260"/>
    </location>
</feature>
<dbReference type="InterPro" id="IPR022398">
    <property type="entry name" value="Peptidase_S8_His-AS"/>
</dbReference>
<dbReference type="Gene3D" id="3.40.50.200">
    <property type="entry name" value="Peptidase S8/S53 domain"/>
    <property type="match status" value="1"/>
</dbReference>
<evidence type="ECO:0000313" key="8">
    <source>
        <dbReference type="EMBL" id="MYN10883.1"/>
    </source>
</evidence>
<evidence type="ECO:0000313" key="9">
    <source>
        <dbReference type="Proteomes" id="UP000450676"/>
    </source>
</evidence>
<dbReference type="GO" id="GO:0004252">
    <property type="term" value="F:serine-type endopeptidase activity"/>
    <property type="evidence" value="ECO:0007669"/>
    <property type="project" value="UniProtKB-UniRule"/>
</dbReference>
<accession>A0A7X4HHI6</accession>
<evidence type="ECO:0000256" key="2">
    <source>
        <dbReference type="ARBA" id="ARBA00022670"/>
    </source>
</evidence>
<comment type="caution">
    <text evidence="8">The sequence shown here is derived from an EMBL/GenBank/DDBJ whole genome shotgun (WGS) entry which is preliminary data.</text>
</comment>
<evidence type="ECO:0000259" key="7">
    <source>
        <dbReference type="Pfam" id="PF00082"/>
    </source>
</evidence>
<dbReference type="Proteomes" id="UP000450676">
    <property type="component" value="Unassembled WGS sequence"/>
</dbReference>
<dbReference type="SUPFAM" id="SSF52743">
    <property type="entry name" value="Subtilisin-like"/>
    <property type="match status" value="1"/>
</dbReference>
<evidence type="ECO:0000256" key="4">
    <source>
        <dbReference type="ARBA" id="ARBA00022825"/>
    </source>
</evidence>
<reference evidence="8 9" key="1">
    <citation type="submission" date="2019-12" db="EMBL/GenBank/DDBJ databases">
        <title>Novel species isolated from a subtropical stream in China.</title>
        <authorList>
            <person name="Lu H."/>
        </authorList>
    </citation>
    <scope>NUCLEOTIDE SEQUENCE [LARGE SCALE GENOMIC DNA]</scope>
    <source>
        <strain evidence="8 9">FT127W</strain>
    </source>
</reference>
<organism evidence="8 9">
    <name type="scientific">Pseudoduganella aquatica</name>
    <dbReference type="NCBI Taxonomy" id="2660641"/>
    <lineage>
        <taxon>Bacteria</taxon>
        <taxon>Pseudomonadati</taxon>
        <taxon>Pseudomonadota</taxon>
        <taxon>Betaproteobacteria</taxon>
        <taxon>Burkholderiales</taxon>
        <taxon>Oxalobacteraceae</taxon>
        <taxon>Telluria group</taxon>
        <taxon>Pseudoduganella</taxon>
    </lineage>
</organism>
<dbReference type="AlphaFoldDB" id="A0A7X4HHI6"/>
<dbReference type="InterPro" id="IPR036852">
    <property type="entry name" value="Peptidase_S8/S53_dom_sf"/>
</dbReference>
<dbReference type="Pfam" id="PF00082">
    <property type="entry name" value="Peptidase_S8"/>
    <property type="match status" value="1"/>
</dbReference>
<dbReference type="InterPro" id="IPR015500">
    <property type="entry name" value="Peptidase_S8_subtilisin-rel"/>
</dbReference>
<keyword evidence="3 5" id="KW-0378">Hydrolase</keyword>
<evidence type="ECO:0000256" key="6">
    <source>
        <dbReference type="RuleBase" id="RU003355"/>
    </source>
</evidence>
<dbReference type="PROSITE" id="PS51892">
    <property type="entry name" value="SUBTILASE"/>
    <property type="match status" value="1"/>
</dbReference>